<dbReference type="InterPro" id="IPR050469">
    <property type="entry name" value="Diguanylate_Cyclase"/>
</dbReference>
<dbReference type="EMBL" id="JALPRY010000016">
    <property type="protein sequence ID" value="MCK8781373.1"/>
    <property type="molecule type" value="Genomic_DNA"/>
</dbReference>
<feature type="transmembrane region" description="Helical" evidence="3">
    <location>
        <begin position="92"/>
        <end position="110"/>
    </location>
</feature>
<dbReference type="CDD" id="cd01949">
    <property type="entry name" value="GGDEF"/>
    <property type="match status" value="1"/>
</dbReference>
<feature type="transmembrane region" description="Helical" evidence="3">
    <location>
        <begin position="6"/>
        <end position="26"/>
    </location>
</feature>
<keyword evidence="3" id="KW-0812">Transmembrane</keyword>
<feature type="domain" description="GGDEF" evidence="4">
    <location>
        <begin position="244"/>
        <end position="377"/>
    </location>
</feature>
<evidence type="ECO:0000313" key="5">
    <source>
        <dbReference type="EMBL" id="MCK8781373.1"/>
    </source>
</evidence>
<evidence type="ECO:0000256" key="2">
    <source>
        <dbReference type="ARBA" id="ARBA00034247"/>
    </source>
</evidence>
<proteinExistence type="predicted"/>
<keyword evidence="6" id="KW-1185">Reference proteome</keyword>
<accession>A0ABT0IU29</accession>
<feature type="transmembrane region" description="Helical" evidence="3">
    <location>
        <begin position="116"/>
        <end position="135"/>
    </location>
</feature>
<dbReference type="NCBIfam" id="TIGR00254">
    <property type="entry name" value="GGDEF"/>
    <property type="match status" value="1"/>
</dbReference>
<feature type="transmembrane region" description="Helical" evidence="3">
    <location>
        <begin position="184"/>
        <end position="204"/>
    </location>
</feature>
<dbReference type="PANTHER" id="PTHR45138:SF9">
    <property type="entry name" value="DIGUANYLATE CYCLASE DGCM-RELATED"/>
    <property type="match status" value="1"/>
</dbReference>
<dbReference type="Gene3D" id="3.30.70.270">
    <property type="match status" value="1"/>
</dbReference>
<evidence type="ECO:0000313" key="6">
    <source>
        <dbReference type="Proteomes" id="UP001202827"/>
    </source>
</evidence>
<protein>
    <recommendedName>
        <fullName evidence="1">diguanylate cyclase</fullName>
        <ecNumber evidence="1">2.7.7.65</ecNumber>
    </recommendedName>
</protein>
<dbReference type="GO" id="GO:0052621">
    <property type="term" value="F:diguanylate cyclase activity"/>
    <property type="evidence" value="ECO:0007669"/>
    <property type="project" value="UniProtKB-EC"/>
</dbReference>
<dbReference type="Pfam" id="PF00990">
    <property type="entry name" value="GGDEF"/>
    <property type="match status" value="1"/>
</dbReference>
<dbReference type="InterPro" id="IPR043128">
    <property type="entry name" value="Rev_trsase/Diguanyl_cyclase"/>
</dbReference>
<dbReference type="PROSITE" id="PS50887">
    <property type="entry name" value="GGDEF"/>
    <property type="match status" value="1"/>
</dbReference>
<dbReference type="InterPro" id="IPR000160">
    <property type="entry name" value="GGDEF_dom"/>
</dbReference>
<comment type="caution">
    <text evidence="5">The sequence shown here is derived from an EMBL/GenBank/DDBJ whole genome shotgun (WGS) entry which is preliminary data.</text>
</comment>
<dbReference type="RefSeq" id="WP_248683870.1">
    <property type="nucleotide sequence ID" value="NZ_JALPRY010000016.1"/>
</dbReference>
<name>A0ABT0IU29_9HYPH</name>
<dbReference type="SUPFAM" id="SSF55073">
    <property type="entry name" value="Nucleotide cyclase"/>
    <property type="match status" value="1"/>
</dbReference>
<keyword evidence="3" id="KW-0472">Membrane</keyword>
<evidence type="ECO:0000259" key="4">
    <source>
        <dbReference type="PROSITE" id="PS50887"/>
    </source>
</evidence>
<keyword evidence="5" id="KW-0548">Nucleotidyltransferase</keyword>
<sequence length="388" mass="42047">METGNIIIFIPPALFTIVSLAFLLLWQLKITPSWQWSAGFAQTALGFVLSTFSIEPSFDAFSSGLVFIGAAYCYAGGLLTHFAAPQSRRERLAFVVAYTIVLAYSVFTLGSLKAQLFVTDVGFALLLVHAVWAAITRATRPVDIALLVSTVLVIFDSVLRAVFFTFFTDLSDDLGDFAHSAYNLAVHVTTITVCMFFPFTALAATASSAIERYRDDASRDPLTGLLNRRGFEQVIASRRRSAAIGGAVVTCDIDHFKQINDSYGHAAGDKVIAGLAHDLDCAVTQCGYAARIGGEEFILFIPNATEREAIAMAQLVRVSFAGRNWDQFGIVTPVTVSCGVSTTNDREPTLDPAIERADRALYAAKTAGRNRVIGEADMASFIYRAKTA</sequence>
<gene>
    <name evidence="5" type="ORF">M0654_15425</name>
</gene>
<reference evidence="5 6" key="1">
    <citation type="submission" date="2022-04" db="EMBL/GenBank/DDBJ databases">
        <title>Rhizobium coralii sp. nov., isolated from coral Turbinaria peltata.</title>
        <authorList>
            <person name="Sun H."/>
        </authorList>
    </citation>
    <scope>NUCLEOTIDE SEQUENCE [LARGE SCALE GENOMIC DNA]</scope>
    <source>
        <strain evidence="5 6">NTR19</strain>
    </source>
</reference>
<organism evidence="5 6">
    <name type="scientific">Neorhizobium turbinariae</name>
    <dbReference type="NCBI Taxonomy" id="2937795"/>
    <lineage>
        <taxon>Bacteria</taxon>
        <taxon>Pseudomonadati</taxon>
        <taxon>Pseudomonadota</taxon>
        <taxon>Alphaproteobacteria</taxon>
        <taxon>Hyphomicrobiales</taxon>
        <taxon>Rhizobiaceae</taxon>
        <taxon>Rhizobium/Agrobacterium group</taxon>
        <taxon>Neorhizobium</taxon>
    </lineage>
</organism>
<comment type="catalytic activity">
    <reaction evidence="2">
        <text>2 GTP = 3',3'-c-di-GMP + 2 diphosphate</text>
        <dbReference type="Rhea" id="RHEA:24898"/>
        <dbReference type="ChEBI" id="CHEBI:33019"/>
        <dbReference type="ChEBI" id="CHEBI:37565"/>
        <dbReference type="ChEBI" id="CHEBI:58805"/>
        <dbReference type="EC" id="2.7.7.65"/>
    </reaction>
</comment>
<evidence type="ECO:0000256" key="3">
    <source>
        <dbReference type="SAM" id="Phobius"/>
    </source>
</evidence>
<keyword evidence="3" id="KW-1133">Transmembrane helix</keyword>
<dbReference type="Proteomes" id="UP001202827">
    <property type="component" value="Unassembled WGS sequence"/>
</dbReference>
<feature type="transmembrane region" description="Helical" evidence="3">
    <location>
        <begin position="60"/>
        <end position="80"/>
    </location>
</feature>
<evidence type="ECO:0000256" key="1">
    <source>
        <dbReference type="ARBA" id="ARBA00012528"/>
    </source>
</evidence>
<keyword evidence="5" id="KW-0808">Transferase</keyword>
<dbReference type="PANTHER" id="PTHR45138">
    <property type="entry name" value="REGULATORY COMPONENTS OF SENSORY TRANSDUCTION SYSTEM"/>
    <property type="match status" value="1"/>
</dbReference>
<dbReference type="SMART" id="SM00267">
    <property type="entry name" value="GGDEF"/>
    <property type="match status" value="1"/>
</dbReference>
<feature type="transmembrane region" description="Helical" evidence="3">
    <location>
        <begin position="144"/>
        <end position="164"/>
    </location>
</feature>
<dbReference type="EC" id="2.7.7.65" evidence="1"/>
<dbReference type="InterPro" id="IPR029787">
    <property type="entry name" value="Nucleotide_cyclase"/>
</dbReference>